<dbReference type="STRING" id="1409788.NC99_17150"/>
<dbReference type="SUPFAM" id="SSF53756">
    <property type="entry name" value="UDP-Glycosyltransferase/glycogen phosphorylase"/>
    <property type="match status" value="1"/>
</dbReference>
<dbReference type="EMBL" id="LGIA01000126">
    <property type="protein sequence ID" value="KOH45467.1"/>
    <property type="molecule type" value="Genomic_DNA"/>
</dbReference>
<keyword evidence="1" id="KW-0808">Transferase</keyword>
<dbReference type="InterPro" id="IPR001296">
    <property type="entry name" value="Glyco_trans_1"/>
</dbReference>
<evidence type="ECO:0000259" key="2">
    <source>
        <dbReference type="Pfam" id="PF00534"/>
    </source>
</evidence>
<sequence length="98" mass="10866">MLYPSIFEGFGLPVAEAQASGCPVITSKAGALPETGADGAHYVEAQNPDEINQGIQKILQNKDYRNELIQKGRQNARRFAPENYAQQLMQFYKQLAHA</sequence>
<dbReference type="PATRIC" id="fig|1409788.3.peg.1777"/>
<dbReference type="GO" id="GO:0009103">
    <property type="term" value="P:lipopolysaccharide biosynthetic process"/>
    <property type="evidence" value="ECO:0007669"/>
    <property type="project" value="TreeGrafter"/>
</dbReference>
<keyword evidence="4" id="KW-1185">Reference proteome</keyword>
<evidence type="ECO:0000256" key="1">
    <source>
        <dbReference type="ARBA" id="ARBA00022679"/>
    </source>
</evidence>
<dbReference type="PANTHER" id="PTHR46401:SF2">
    <property type="entry name" value="GLYCOSYLTRANSFERASE WBBK-RELATED"/>
    <property type="match status" value="1"/>
</dbReference>
<dbReference type="Proteomes" id="UP000036958">
    <property type="component" value="Unassembled WGS sequence"/>
</dbReference>
<accession>A0A0L8VB96</accession>
<dbReference type="Pfam" id="PF00534">
    <property type="entry name" value="Glycos_transf_1"/>
    <property type="match status" value="1"/>
</dbReference>
<dbReference type="GO" id="GO:0016757">
    <property type="term" value="F:glycosyltransferase activity"/>
    <property type="evidence" value="ECO:0007669"/>
    <property type="project" value="InterPro"/>
</dbReference>
<dbReference type="Gene3D" id="3.40.50.2000">
    <property type="entry name" value="Glycogen Phosphorylase B"/>
    <property type="match status" value="1"/>
</dbReference>
<proteinExistence type="predicted"/>
<evidence type="ECO:0000313" key="4">
    <source>
        <dbReference type="Proteomes" id="UP000036958"/>
    </source>
</evidence>
<dbReference type="PANTHER" id="PTHR46401">
    <property type="entry name" value="GLYCOSYLTRANSFERASE WBBK-RELATED"/>
    <property type="match status" value="1"/>
</dbReference>
<dbReference type="AlphaFoldDB" id="A0A0L8VB96"/>
<gene>
    <name evidence="3" type="ORF">NC99_17150</name>
</gene>
<protein>
    <recommendedName>
        <fullName evidence="2">Glycosyl transferase family 1 domain-containing protein</fullName>
    </recommendedName>
</protein>
<feature type="domain" description="Glycosyl transferase family 1" evidence="2">
    <location>
        <begin position="2"/>
        <end position="74"/>
    </location>
</feature>
<name>A0A0L8VB96_9BACT</name>
<organism evidence="3 4">
    <name type="scientific">Sunxiuqinia dokdonensis</name>
    <dbReference type="NCBI Taxonomy" id="1409788"/>
    <lineage>
        <taxon>Bacteria</taxon>
        <taxon>Pseudomonadati</taxon>
        <taxon>Bacteroidota</taxon>
        <taxon>Bacteroidia</taxon>
        <taxon>Marinilabiliales</taxon>
        <taxon>Prolixibacteraceae</taxon>
        <taxon>Sunxiuqinia</taxon>
    </lineage>
</organism>
<reference evidence="4" key="1">
    <citation type="submission" date="2015-07" db="EMBL/GenBank/DDBJ databases">
        <title>Genome sequencing of Sunxiuqinia dokdonensis strain SK.</title>
        <authorList>
            <person name="Ahn S."/>
            <person name="Kim B.-C."/>
        </authorList>
    </citation>
    <scope>NUCLEOTIDE SEQUENCE [LARGE SCALE GENOMIC DNA]</scope>
    <source>
        <strain evidence="4">SK</strain>
    </source>
</reference>
<comment type="caution">
    <text evidence="3">The sequence shown here is derived from an EMBL/GenBank/DDBJ whole genome shotgun (WGS) entry which is preliminary data.</text>
</comment>
<evidence type="ECO:0000313" key="3">
    <source>
        <dbReference type="EMBL" id="KOH45467.1"/>
    </source>
</evidence>